<dbReference type="PROSITE" id="PS50112">
    <property type="entry name" value="PAS"/>
    <property type="match status" value="1"/>
</dbReference>
<accession>A0A1Q2H468</accession>
<dbReference type="SUPFAM" id="SSF55785">
    <property type="entry name" value="PYP-like sensor domain (PAS domain)"/>
    <property type="match status" value="1"/>
</dbReference>
<proteinExistence type="inferred from homology"/>
<evidence type="ECO:0000256" key="6">
    <source>
        <dbReference type="ARBA" id="ARBA00022692"/>
    </source>
</evidence>
<dbReference type="CDD" id="cd11386">
    <property type="entry name" value="MCP_signal"/>
    <property type="match status" value="1"/>
</dbReference>
<keyword evidence="7 12" id="KW-1133">Transmembrane helix</keyword>
<dbReference type="InterPro" id="IPR013655">
    <property type="entry name" value="PAS_fold_3"/>
</dbReference>
<reference evidence="15 16" key="1">
    <citation type="submission" date="2017-02" db="EMBL/GenBank/DDBJ databases">
        <title>Complete genome sequence of the cold-active Pseudoalteromonas aliena strain EH1 isolated from Arctic seawater.</title>
        <authorList>
            <person name="Kim E."/>
            <person name="Heo E."/>
            <person name="Kim H."/>
            <person name="Kim D."/>
        </authorList>
    </citation>
    <scope>NUCLEOTIDE SEQUENCE [LARGE SCALE GENOMIC DNA]</scope>
    <source>
        <strain evidence="15 16">EH1</strain>
    </source>
</reference>
<dbReference type="AlphaFoldDB" id="A0A1Q2H468"/>
<gene>
    <name evidence="15" type="ORF">B0W48_19905</name>
</gene>
<dbReference type="InterPro" id="IPR004089">
    <property type="entry name" value="MCPsignal_dom"/>
</dbReference>
<protein>
    <submittedName>
        <fullName evidence="15">Chemotaxis protein</fullName>
    </submittedName>
</protein>
<evidence type="ECO:0000256" key="7">
    <source>
        <dbReference type="ARBA" id="ARBA00022989"/>
    </source>
</evidence>
<feature type="transmembrane region" description="Helical" evidence="12">
    <location>
        <begin position="153"/>
        <end position="186"/>
    </location>
</feature>
<evidence type="ECO:0000256" key="12">
    <source>
        <dbReference type="SAM" id="Phobius"/>
    </source>
</evidence>
<keyword evidence="6 12" id="KW-0812">Transmembrane</keyword>
<dbReference type="GO" id="GO:0007165">
    <property type="term" value="P:signal transduction"/>
    <property type="evidence" value="ECO:0007669"/>
    <property type="project" value="UniProtKB-KW"/>
</dbReference>
<dbReference type="EMBL" id="CP019628">
    <property type="protein sequence ID" value="AQQ02166.1"/>
    <property type="molecule type" value="Genomic_DNA"/>
</dbReference>
<evidence type="ECO:0000313" key="16">
    <source>
        <dbReference type="Proteomes" id="UP000188243"/>
    </source>
</evidence>
<organism evidence="15 16">
    <name type="scientific">Pseudoalteromonas aliena</name>
    <dbReference type="NCBI Taxonomy" id="247523"/>
    <lineage>
        <taxon>Bacteria</taxon>
        <taxon>Pseudomonadati</taxon>
        <taxon>Pseudomonadota</taxon>
        <taxon>Gammaproteobacteria</taxon>
        <taxon>Alteromonadales</taxon>
        <taxon>Pseudoalteromonadaceae</taxon>
        <taxon>Pseudoalteromonas</taxon>
    </lineage>
</organism>
<dbReference type="FunFam" id="3.30.450.20:FF:000046">
    <property type="entry name" value="Aerotaxis sensor receptor"/>
    <property type="match status" value="1"/>
</dbReference>
<comment type="similarity">
    <text evidence="10">Belongs to the methyl-accepting chemotaxis (MCP) protein family.</text>
</comment>
<keyword evidence="9 11" id="KW-0807">Transducer</keyword>
<dbReference type="InterPro" id="IPR001610">
    <property type="entry name" value="PAC"/>
</dbReference>
<dbReference type="InterPro" id="IPR035965">
    <property type="entry name" value="PAS-like_dom_sf"/>
</dbReference>
<dbReference type="SMART" id="SM00283">
    <property type="entry name" value="MA"/>
    <property type="match status" value="1"/>
</dbReference>
<dbReference type="Pfam" id="PF00015">
    <property type="entry name" value="MCPsignal"/>
    <property type="match status" value="1"/>
</dbReference>
<keyword evidence="3" id="KW-0488">Methylation</keyword>
<dbReference type="InterPro" id="IPR000014">
    <property type="entry name" value="PAS"/>
</dbReference>
<dbReference type="SUPFAM" id="SSF58104">
    <property type="entry name" value="Methyl-accepting chemotaxis protein (MCP) signaling domain"/>
    <property type="match status" value="1"/>
</dbReference>
<comment type="subcellular location">
    <subcellularLocation>
        <location evidence="1">Cell inner membrane</location>
        <topology evidence="1">Multi-pass membrane protein</topology>
    </subcellularLocation>
</comment>
<dbReference type="STRING" id="247523.B0W48_19905"/>
<evidence type="ECO:0000259" key="14">
    <source>
        <dbReference type="PROSITE" id="PS50112"/>
    </source>
</evidence>
<dbReference type="PANTHER" id="PTHR32089">
    <property type="entry name" value="METHYL-ACCEPTING CHEMOTAXIS PROTEIN MCPB"/>
    <property type="match status" value="1"/>
</dbReference>
<dbReference type="SMART" id="SM00091">
    <property type="entry name" value="PAS"/>
    <property type="match status" value="1"/>
</dbReference>
<feature type="domain" description="Methyl-accepting transducer" evidence="13">
    <location>
        <begin position="243"/>
        <end position="479"/>
    </location>
</feature>
<evidence type="ECO:0000256" key="3">
    <source>
        <dbReference type="ARBA" id="ARBA00022481"/>
    </source>
</evidence>
<dbReference type="CDD" id="cd00130">
    <property type="entry name" value="PAS"/>
    <property type="match status" value="1"/>
</dbReference>
<evidence type="ECO:0000313" key="15">
    <source>
        <dbReference type="EMBL" id="AQQ02166.1"/>
    </source>
</evidence>
<keyword evidence="2" id="KW-1003">Cell membrane</keyword>
<feature type="domain" description="PAS" evidence="14">
    <location>
        <begin position="25"/>
        <end position="76"/>
    </location>
</feature>
<evidence type="ECO:0000256" key="1">
    <source>
        <dbReference type="ARBA" id="ARBA00004429"/>
    </source>
</evidence>
<dbReference type="Proteomes" id="UP000188243">
    <property type="component" value="Chromosome"/>
</dbReference>
<evidence type="ECO:0000256" key="10">
    <source>
        <dbReference type="ARBA" id="ARBA00029447"/>
    </source>
</evidence>
<keyword evidence="5" id="KW-0997">Cell inner membrane</keyword>
<evidence type="ECO:0000256" key="8">
    <source>
        <dbReference type="ARBA" id="ARBA00023136"/>
    </source>
</evidence>
<evidence type="ECO:0000259" key="13">
    <source>
        <dbReference type="PROSITE" id="PS50111"/>
    </source>
</evidence>
<dbReference type="Gene3D" id="1.10.287.950">
    <property type="entry name" value="Methyl-accepting chemotaxis protein"/>
    <property type="match status" value="1"/>
</dbReference>
<dbReference type="Gene3D" id="3.30.450.20">
    <property type="entry name" value="PAS domain"/>
    <property type="match status" value="1"/>
</dbReference>
<sequence>MRNNKSLINEEVHFDESQELVSTTDLRGVITYANQEFCAIAGYSPEELIGKNHNIVRHPDMPKAAFKEMWSILKQGHSWRGMVKNRCKDGRYYWVDAFVTPIFEHGQLIGYQSVRSKASEQLKQRAQHLYNKINAGKSLFNLREQTNLRQGITLIGLIAWLVSVAVLASWSAALINSLVCVLVIALNYDELIATPKILNTQKAKFDSVSRYIFSGSNPHSVSDYREQMLSAKLRTVLGRMRDSTLNFNNIAIHLDEQSTLTEKGIASQGQRLEQIASAMLQMSSTIGEISNNTHHTADKVNLTHQSCSDIKQHIAGNSSMVSDLATQVEQAATTANSLASEADKIGQVMSEIEGIAEQTNLLALNAAIEAARAGEHGRGFAVVADEVRALSSRTQNATAQIHSSIKEIQDTLFSWSKIMQDTKTQADSCVSTTDQTQVELDGIFLQISEISQLATQISAAAEQQQVVSSDIGGNVTQIKELGDDNLNLSFNVAKGAAELVEGSRKVNDLLLTFTAK</sequence>
<dbReference type="FunFam" id="1.10.287.950:FF:000001">
    <property type="entry name" value="Methyl-accepting chemotaxis sensory transducer"/>
    <property type="match status" value="1"/>
</dbReference>
<name>A0A1Q2H468_9GAMM</name>
<dbReference type="PANTHER" id="PTHR32089:SF52">
    <property type="entry name" value="CHEMOTAXIS SIGNAL TRANSDUCTION SYSTEM METHYL ACCEPTING SENSORY TRANSDUCER WITH PAS SENSORY DOMAIN"/>
    <property type="match status" value="1"/>
</dbReference>
<dbReference type="PROSITE" id="PS50111">
    <property type="entry name" value="CHEMOTAXIS_TRANSDUC_2"/>
    <property type="match status" value="1"/>
</dbReference>
<evidence type="ECO:0000256" key="2">
    <source>
        <dbReference type="ARBA" id="ARBA00022475"/>
    </source>
</evidence>
<dbReference type="GO" id="GO:0005886">
    <property type="term" value="C:plasma membrane"/>
    <property type="evidence" value="ECO:0007669"/>
    <property type="project" value="UniProtKB-SubCell"/>
</dbReference>
<evidence type="ECO:0000256" key="11">
    <source>
        <dbReference type="PROSITE-ProRule" id="PRU00284"/>
    </source>
</evidence>
<dbReference type="SMART" id="SM00086">
    <property type="entry name" value="PAC"/>
    <property type="match status" value="1"/>
</dbReference>
<evidence type="ECO:0000256" key="5">
    <source>
        <dbReference type="ARBA" id="ARBA00022519"/>
    </source>
</evidence>
<keyword evidence="8 12" id="KW-0472">Membrane</keyword>
<dbReference type="KEGG" id="paln:B0W48_19905"/>
<evidence type="ECO:0000256" key="9">
    <source>
        <dbReference type="ARBA" id="ARBA00023224"/>
    </source>
</evidence>
<evidence type="ECO:0000256" key="4">
    <source>
        <dbReference type="ARBA" id="ARBA00022500"/>
    </source>
</evidence>
<dbReference type="GO" id="GO:0052131">
    <property type="term" value="P:positive aerotaxis"/>
    <property type="evidence" value="ECO:0007669"/>
    <property type="project" value="UniProtKB-ARBA"/>
</dbReference>
<dbReference type="NCBIfam" id="TIGR00229">
    <property type="entry name" value="sensory_box"/>
    <property type="match status" value="1"/>
</dbReference>
<dbReference type="RefSeq" id="WP_077539084.1">
    <property type="nucleotide sequence ID" value="NZ_CP019628.1"/>
</dbReference>
<dbReference type="Pfam" id="PF08447">
    <property type="entry name" value="PAS_3"/>
    <property type="match status" value="1"/>
</dbReference>
<keyword evidence="4" id="KW-0145">Chemotaxis</keyword>